<dbReference type="AlphaFoldDB" id="A0A381WST8"/>
<reference evidence="1" key="1">
    <citation type="submission" date="2018-05" db="EMBL/GenBank/DDBJ databases">
        <authorList>
            <person name="Lanie J.A."/>
            <person name="Ng W.-L."/>
            <person name="Kazmierczak K.M."/>
            <person name="Andrzejewski T.M."/>
            <person name="Davidsen T.M."/>
            <person name="Wayne K.J."/>
            <person name="Tettelin H."/>
            <person name="Glass J.I."/>
            <person name="Rusch D."/>
            <person name="Podicherti R."/>
            <person name="Tsui H.-C.T."/>
            <person name="Winkler M.E."/>
        </authorList>
    </citation>
    <scope>NUCLEOTIDE SEQUENCE</scope>
</reference>
<proteinExistence type="predicted"/>
<dbReference type="GO" id="GO:0006974">
    <property type="term" value="P:DNA damage response"/>
    <property type="evidence" value="ECO:0007669"/>
    <property type="project" value="TreeGrafter"/>
</dbReference>
<protein>
    <recommendedName>
        <fullName evidence="2">DUF541 domain-containing protein</fullName>
    </recommendedName>
</protein>
<dbReference type="EMBL" id="UINC01012773">
    <property type="protein sequence ID" value="SVA55579.1"/>
    <property type="molecule type" value="Genomic_DNA"/>
</dbReference>
<dbReference type="PANTHER" id="PTHR34387:SF2">
    <property type="entry name" value="SLR1258 PROTEIN"/>
    <property type="match status" value="1"/>
</dbReference>
<sequence length="272" mass="28253">MVLLGAALVLILAVACGPNSSEDGTPANIADILSAVGGPEAAQFLRPGSGANTGIWVSGTGKATGDPDLGIISLGVEALADSAAEARGLAAEAIDRTISSLRGNNVDDRDMQTSQFSISPRYDNQEVTRCIGCRVEFERVLTGYQVNNTLTVKVRDLDDMGGIIDGATKAAGNLVRINRASFTIEDTKLLQNEAREEAIAEMLTKANAMAELAGVELGKLVFLTESGSGVPQSFSRIESVGARAFASDQPTSILAGELDVNVNVQGVFAIAP</sequence>
<evidence type="ECO:0008006" key="2">
    <source>
        <dbReference type="Google" id="ProtNLM"/>
    </source>
</evidence>
<evidence type="ECO:0000313" key="1">
    <source>
        <dbReference type="EMBL" id="SVA55579.1"/>
    </source>
</evidence>
<name>A0A381WST8_9ZZZZ</name>
<organism evidence="1">
    <name type="scientific">marine metagenome</name>
    <dbReference type="NCBI Taxonomy" id="408172"/>
    <lineage>
        <taxon>unclassified sequences</taxon>
        <taxon>metagenomes</taxon>
        <taxon>ecological metagenomes</taxon>
    </lineage>
</organism>
<dbReference type="Pfam" id="PF04402">
    <property type="entry name" value="SIMPL"/>
    <property type="match status" value="1"/>
</dbReference>
<gene>
    <name evidence="1" type="ORF">METZ01_LOCUS108433</name>
</gene>
<dbReference type="PANTHER" id="PTHR34387">
    <property type="entry name" value="SLR1258 PROTEIN"/>
    <property type="match status" value="1"/>
</dbReference>
<accession>A0A381WST8</accession>
<dbReference type="InterPro" id="IPR007497">
    <property type="entry name" value="SIMPL/DUF541"/>
</dbReference>
<dbReference type="InterPro" id="IPR052022">
    <property type="entry name" value="26kDa_periplasmic_antigen"/>
</dbReference>
<dbReference type="Gene3D" id="3.30.70.2970">
    <property type="entry name" value="Protein of unknown function (DUF541), domain 2"/>
    <property type="match status" value="1"/>
</dbReference>
<dbReference type="Gene3D" id="3.30.110.170">
    <property type="entry name" value="Protein of unknown function (DUF541), domain 1"/>
    <property type="match status" value="1"/>
</dbReference>